<evidence type="ECO:0000259" key="3">
    <source>
        <dbReference type="SMART" id="SM00062"/>
    </source>
</evidence>
<dbReference type="Proteomes" id="UP000006094">
    <property type="component" value="Chromosome"/>
</dbReference>
<dbReference type="PANTHER" id="PTHR35841">
    <property type="entry name" value="PHOSPHONATES-BINDING PERIPLASMIC PROTEIN"/>
    <property type="match status" value="1"/>
</dbReference>
<reference evidence="4 5" key="1">
    <citation type="journal article" date="2012" name="PLoS ONE">
        <title>The purine-utilizing bacterium Clostridium acidurici 9a: a genome-guided metabolic reconsideration.</title>
        <authorList>
            <person name="Hartwich K."/>
            <person name="Poehlein A."/>
            <person name="Daniel R."/>
        </authorList>
    </citation>
    <scope>NUCLEOTIDE SEQUENCE [LARGE SCALE GENOMIC DNA]</scope>
    <source>
        <strain evidence="5">ATCC 7906 / DSM 604 / BCRC 14475 / CIP 104303 / KCTC 5404 / NCIMB 10678 / 9a</strain>
    </source>
</reference>
<keyword evidence="5" id="KW-1185">Reference proteome</keyword>
<dbReference type="InterPro" id="IPR001638">
    <property type="entry name" value="Solute-binding_3/MltF_N"/>
</dbReference>
<feature type="domain" description="Solute-binding protein family 3/N-terminal" evidence="3">
    <location>
        <begin position="29"/>
        <end position="263"/>
    </location>
</feature>
<dbReference type="HOGENOM" id="CLU_051472_0_0_9"/>
<dbReference type="NCBIfam" id="TIGR01098">
    <property type="entry name" value="3A0109s03R"/>
    <property type="match status" value="1"/>
</dbReference>
<dbReference type="AlphaFoldDB" id="K0B2T2"/>
<evidence type="ECO:0000313" key="4">
    <source>
        <dbReference type="EMBL" id="AFS79442.1"/>
    </source>
</evidence>
<dbReference type="KEGG" id="cad:Curi_c24470"/>
<dbReference type="CDD" id="cd01071">
    <property type="entry name" value="PBP2_PhnD_like"/>
    <property type="match status" value="1"/>
</dbReference>
<proteinExistence type="inferred from homology"/>
<accession>K0B2T2</accession>
<dbReference type="STRING" id="1128398.Curi_c24470"/>
<evidence type="ECO:0000313" key="5">
    <source>
        <dbReference type="Proteomes" id="UP000006094"/>
    </source>
</evidence>
<dbReference type="OrthoDB" id="9776786at2"/>
<dbReference type="InterPro" id="IPR005770">
    <property type="entry name" value="PhnD"/>
</dbReference>
<evidence type="ECO:0000256" key="2">
    <source>
        <dbReference type="ARBA" id="ARBA00022729"/>
    </source>
</evidence>
<evidence type="ECO:0000256" key="1">
    <source>
        <dbReference type="ARBA" id="ARBA00007162"/>
    </source>
</evidence>
<dbReference type="PANTHER" id="PTHR35841:SF1">
    <property type="entry name" value="PHOSPHONATES-BINDING PERIPLASMIC PROTEIN"/>
    <property type="match status" value="1"/>
</dbReference>
<keyword evidence="2" id="KW-0732">Signal</keyword>
<protein>
    <submittedName>
        <fullName evidence="4">Phosphonate ABC transporter, phosphate-binding protein PhnD</fullName>
    </submittedName>
</protein>
<dbReference type="Pfam" id="PF12974">
    <property type="entry name" value="Phosphonate-bd"/>
    <property type="match status" value="1"/>
</dbReference>
<dbReference type="SMART" id="SM00062">
    <property type="entry name" value="PBPb"/>
    <property type="match status" value="1"/>
</dbReference>
<name>K0B2T2_GOTA9</name>
<dbReference type="PATRIC" id="fig|1128398.3.peg.2522"/>
<dbReference type="GO" id="GO:0043190">
    <property type="term" value="C:ATP-binding cassette (ABC) transporter complex"/>
    <property type="evidence" value="ECO:0007669"/>
    <property type="project" value="InterPro"/>
</dbReference>
<dbReference type="eggNOG" id="COG3221">
    <property type="taxonomic scope" value="Bacteria"/>
</dbReference>
<comment type="similarity">
    <text evidence="1">Belongs to the phosphate/phosphite/phosphonate binding protein family.</text>
</comment>
<gene>
    <name evidence="4" type="primary">phnD</name>
    <name evidence="4" type="ordered locus">Curi_c24470</name>
</gene>
<dbReference type="PROSITE" id="PS51257">
    <property type="entry name" value="PROKAR_LIPOPROTEIN"/>
    <property type="match status" value="1"/>
</dbReference>
<dbReference type="RefSeq" id="WP_014968576.1">
    <property type="nucleotide sequence ID" value="NC_018664.1"/>
</dbReference>
<dbReference type="Gene3D" id="3.40.190.10">
    <property type="entry name" value="Periplasmic binding protein-like II"/>
    <property type="match status" value="2"/>
</dbReference>
<dbReference type="EMBL" id="CP003326">
    <property type="protein sequence ID" value="AFS79442.1"/>
    <property type="molecule type" value="Genomic_DNA"/>
</dbReference>
<organism evidence="4 5">
    <name type="scientific">Gottschalkia acidurici (strain ATCC 7906 / DSM 604 / BCRC 14475 / CIP 104303 / KCTC 5404 / NCIMB 10678 / 9a)</name>
    <name type="common">Clostridium acidurici</name>
    <dbReference type="NCBI Taxonomy" id="1128398"/>
    <lineage>
        <taxon>Bacteria</taxon>
        <taxon>Bacillati</taxon>
        <taxon>Bacillota</taxon>
        <taxon>Tissierellia</taxon>
        <taxon>Tissierellales</taxon>
        <taxon>Gottschalkiaceae</taxon>
        <taxon>Gottschalkia</taxon>
    </lineage>
</organism>
<dbReference type="SUPFAM" id="SSF53850">
    <property type="entry name" value="Periplasmic binding protein-like II"/>
    <property type="match status" value="1"/>
</dbReference>
<sequence length="292" mass="32101">MNIKRIVLVILTIVMMSTLFGCGKEKEEVIKMGFVPLRDGDKLIESVEPLANMLTEELGIKVEAFTADNYVGVVEGLGSGQVDFGIIPPLAYVLANKTSDAKVILTALNDKGEASYRSQFLVRKDSNIEDFKDVKGKKVAFVDPSSTSGYLFPGAYLIGNEIDIEKDITYSYSGGHDKSIQLLVNGDVDVVPTFVDARQNFVSEFPDAIDKTKILGYTKDIPNISVTLRGDMDSDIGEKIKKALIKVGNSEEGKKLLGELFNIYGFEEATDKDYEVIKDTARSMNVDLEAIK</sequence>
<dbReference type="GO" id="GO:0055085">
    <property type="term" value="P:transmembrane transport"/>
    <property type="evidence" value="ECO:0007669"/>
    <property type="project" value="InterPro"/>
</dbReference>